<evidence type="ECO:0000313" key="1">
    <source>
        <dbReference type="EMBL" id="TRM57466.1"/>
    </source>
</evidence>
<comment type="caution">
    <text evidence="1">The sequence shown here is derived from an EMBL/GenBank/DDBJ whole genome shotgun (WGS) entry which is preliminary data.</text>
</comment>
<protein>
    <recommendedName>
        <fullName evidence="3">F-box domain-containing protein</fullName>
    </recommendedName>
</protein>
<evidence type="ECO:0008006" key="3">
    <source>
        <dbReference type="Google" id="ProtNLM"/>
    </source>
</evidence>
<name>A0A550BYB6_9AGAR</name>
<proteinExistence type="predicted"/>
<accession>A0A550BYB6</accession>
<dbReference type="EMBL" id="VDMD01000047">
    <property type="protein sequence ID" value="TRM57466.1"/>
    <property type="molecule type" value="Genomic_DNA"/>
</dbReference>
<reference evidence="1 2" key="1">
    <citation type="journal article" date="2019" name="New Phytol.">
        <title>Comparative genomics reveals unique wood-decay strategies and fruiting body development in the Schizophyllaceae.</title>
        <authorList>
            <person name="Almasi E."/>
            <person name="Sahu N."/>
            <person name="Krizsan K."/>
            <person name="Balint B."/>
            <person name="Kovacs G.M."/>
            <person name="Kiss B."/>
            <person name="Cseklye J."/>
            <person name="Drula E."/>
            <person name="Henrissat B."/>
            <person name="Nagy I."/>
            <person name="Chovatia M."/>
            <person name="Adam C."/>
            <person name="LaButti K."/>
            <person name="Lipzen A."/>
            <person name="Riley R."/>
            <person name="Grigoriev I.V."/>
            <person name="Nagy L.G."/>
        </authorList>
    </citation>
    <scope>NUCLEOTIDE SEQUENCE [LARGE SCALE GENOMIC DNA]</scope>
    <source>
        <strain evidence="1 2">NL-1724</strain>
    </source>
</reference>
<dbReference type="Proteomes" id="UP000320762">
    <property type="component" value="Unassembled WGS sequence"/>
</dbReference>
<keyword evidence="2" id="KW-1185">Reference proteome</keyword>
<gene>
    <name evidence="1" type="ORF">BD626DRAFT_514848</name>
</gene>
<evidence type="ECO:0000313" key="2">
    <source>
        <dbReference type="Proteomes" id="UP000320762"/>
    </source>
</evidence>
<organism evidence="1 2">
    <name type="scientific">Schizophyllum amplum</name>
    <dbReference type="NCBI Taxonomy" id="97359"/>
    <lineage>
        <taxon>Eukaryota</taxon>
        <taxon>Fungi</taxon>
        <taxon>Dikarya</taxon>
        <taxon>Basidiomycota</taxon>
        <taxon>Agaricomycotina</taxon>
        <taxon>Agaricomycetes</taxon>
        <taxon>Agaricomycetidae</taxon>
        <taxon>Agaricales</taxon>
        <taxon>Schizophyllaceae</taxon>
        <taxon>Schizophyllum</taxon>
    </lineage>
</organism>
<dbReference type="AlphaFoldDB" id="A0A550BYB6"/>
<sequence length="424" mass="48210">MDTLDFPQELLEMVSSYLQKDVQSLQNLSLSARAWRFPAQRHLFSYLVILQTSQSFEASGGRLWVLLAENPRLANYVRVAKFSFTHHTGMLNYFLDILPLLKELHLHTEGGLASWSSLVDNTWICKHLETMQVTRLRISGGSLPLDAFLHLSTSVAHLDLSDLRSDSLKLRPALPSGFRPFRPRSLYTQDIGMEHLIPLVGPPASPISLQHVLHLFYEQSTHWKNPETASIEKLLRASPRCERFGMMGGLCHNWRPDRDPVLHLSVRSLLFVYSTSQRYRGDIFFAALDDVTRIRSDTLEELTLCFLFATDDCRTQFIKAHQSWRLLDRLLMRNDLYTVRVIRIHIGGLPSFARRGAGAGAVVGGQHGAPTPASEQGGRRARMVEKVRSFMPLLDGEGVLDVQIMDDVIDNNVRDHPWFDVGFR</sequence>